<protein>
    <submittedName>
        <fullName evidence="2">GNAT family N-acetyltransferase</fullName>
    </submittedName>
</protein>
<organism evidence="2 3">
    <name type="scientific">Candidatus Naiadarchaeum limnaeum</name>
    <dbReference type="NCBI Taxonomy" id="2756139"/>
    <lineage>
        <taxon>Archaea</taxon>
        <taxon>Candidatus Undinarchaeota</taxon>
        <taxon>Candidatus Undinarchaeia</taxon>
        <taxon>Candidatus Naiadarchaeales</taxon>
        <taxon>Candidatus Naiadarchaeaceae</taxon>
        <taxon>Candidatus Naiadarchaeum</taxon>
    </lineage>
</organism>
<dbReference type="SUPFAM" id="SSF55729">
    <property type="entry name" value="Acyl-CoA N-acyltransferases (Nat)"/>
    <property type="match status" value="1"/>
</dbReference>
<comment type="caution">
    <text evidence="2">The sequence shown here is derived from an EMBL/GenBank/DDBJ whole genome shotgun (WGS) entry which is preliminary data.</text>
</comment>
<dbReference type="InterPro" id="IPR016181">
    <property type="entry name" value="Acyl_CoA_acyltransferase"/>
</dbReference>
<dbReference type="PROSITE" id="PS51186">
    <property type="entry name" value="GNAT"/>
    <property type="match status" value="1"/>
</dbReference>
<evidence type="ECO:0000313" key="2">
    <source>
        <dbReference type="EMBL" id="HIK00269.1"/>
    </source>
</evidence>
<evidence type="ECO:0000313" key="3">
    <source>
        <dbReference type="Proteomes" id="UP000646946"/>
    </source>
</evidence>
<reference evidence="2 3" key="1">
    <citation type="journal article" name="Nat. Commun.">
        <title>Undinarchaeota illuminate DPANN phylogeny and the impact of gene transfer on archaeal evolution.</title>
        <authorList>
            <person name="Dombrowski N."/>
            <person name="Williams T.A."/>
            <person name="Sun J."/>
            <person name="Woodcroft B.J."/>
            <person name="Lee J.H."/>
            <person name="Minh B.Q."/>
            <person name="Rinke C."/>
            <person name="Spang A."/>
        </authorList>
    </citation>
    <scope>NUCLEOTIDE SEQUENCE [LARGE SCALE GENOMIC DNA]</scope>
    <source>
        <strain evidence="2">MAG_bin1129</strain>
    </source>
</reference>
<dbReference type="GO" id="GO:0016747">
    <property type="term" value="F:acyltransferase activity, transferring groups other than amino-acyl groups"/>
    <property type="evidence" value="ECO:0007669"/>
    <property type="project" value="InterPro"/>
</dbReference>
<dbReference type="AlphaFoldDB" id="A0A832UN62"/>
<evidence type="ECO:0000259" key="1">
    <source>
        <dbReference type="PROSITE" id="PS51186"/>
    </source>
</evidence>
<accession>A0A832UN62</accession>
<dbReference type="EMBL" id="DVAB01000017">
    <property type="protein sequence ID" value="HIK00269.1"/>
    <property type="molecule type" value="Genomic_DNA"/>
</dbReference>
<name>A0A832UN62_9ARCH</name>
<dbReference type="InterPro" id="IPR000182">
    <property type="entry name" value="GNAT_dom"/>
</dbReference>
<sequence length="181" mass="20978">MSEVWVKRSPKGPVTMRLAAKEDFAAIIDIDNLVSKANKWFPLIDTHLSDYINKKQVYVAVFNGEIIGFAIYYDKDEARYYVRAAVLHNFRGLKIYSAFVLLRMLKSRKRVFVPLLEPHSLLSEIAERLRFNIEKSESNIKFLLVDHDFSVKIRIPDSVSSDYADNSILQLLKEDGWHPTD</sequence>
<proteinExistence type="predicted"/>
<feature type="domain" description="N-acetyltransferase" evidence="1">
    <location>
        <begin position="14"/>
        <end position="156"/>
    </location>
</feature>
<gene>
    <name evidence="2" type="ORF">H1016_01885</name>
</gene>
<dbReference type="Gene3D" id="3.40.630.30">
    <property type="match status" value="1"/>
</dbReference>
<keyword evidence="3" id="KW-1185">Reference proteome</keyword>
<dbReference type="Proteomes" id="UP000646946">
    <property type="component" value="Unassembled WGS sequence"/>
</dbReference>